<evidence type="ECO:0000313" key="1">
    <source>
        <dbReference type="EMBL" id="QHE59790.1"/>
    </source>
</evidence>
<accession>A0A6I6UMK5</accession>
<evidence type="ECO:0000313" key="2">
    <source>
        <dbReference type="Proteomes" id="UP000465062"/>
    </source>
</evidence>
<sequence>MLTQHLIEKELTVQVNLDSYSYLPLNNEIVNFINAGKTLIEVRGTVSLNSDRKTIEFIRFLRDVTSYGCRIDWSGIADSYFPIDLISHLYPPISMKGIDIDKVNLWQQSYRFGQFYLRKGPNFLNIMDKRNYRSPLTYTIGDPVIYSLFEKLNMPVALNDNELTEIENEALNVLLHHKLAISNNNYVIGLPYRIHKWPV</sequence>
<gene>
    <name evidence="1" type="ORF">FHE72_01100</name>
</gene>
<organism evidence="1 2">
    <name type="scientific">Rossellomorea vietnamensis</name>
    <dbReference type="NCBI Taxonomy" id="218284"/>
    <lineage>
        <taxon>Bacteria</taxon>
        <taxon>Bacillati</taxon>
        <taxon>Bacillota</taxon>
        <taxon>Bacilli</taxon>
        <taxon>Bacillales</taxon>
        <taxon>Bacillaceae</taxon>
        <taxon>Rossellomorea</taxon>
    </lineage>
</organism>
<dbReference type="RefSeq" id="WP_159360949.1">
    <property type="nucleotide sequence ID" value="NZ_CP047394.1"/>
</dbReference>
<dbReference type="InterPro" id="IPR043863">
    <property type="entry name" value="DUF5825"/>
</dbReference>
<dbReference type="Pfam" id="PF19142">
    <property type="entry name" value="DUF5825"/>
    <property type="match status" value="1"/>
</dbReference>
<dbReference type="Proteomes" id="UP000465062">
    <property type="component" value="Chromosome"/>
</dbReference>
<dbReference type="EMBL" id="CP047394">
    <property type="protein sequence ID" value="QHE59790.1"/>
    <property type="molecule type" value="Genomic_DNA"/>
</dbReference>
<dbReference type="KEGG" id="bvq:FHE72_01100"/>
<reference evidence="1 2" key="1">
    <citation type="submission" date="2019-06" db="EMBL/GenBank/DDBJ databases">
        <title>An operon consisting of a P-type ATPase gene and a transcriptional regular gene given the different cadmium resistance in Bacillus vietamensis 151-6 and Bacillus marisflavi 151-25.</title>
        <authorList>
            <person name="Yu X."/>
        </authorList>
    </citation>
    <scope>NUCLEOTIDE SEQUENCE [LARGE SCALE GENOMIC DNA]</scope>
    <source>
        <strain evidence="1 2">151-6</strain>
    </source>
</reference>
<name>A0A6I6UMK5_9BACI</name>
<proteinExistence type="predicted"/>
<dbReference type="AlphaFoldDB" id="A0A6I6UMK5"/>
<protein>
    <submittedName>
        <fullName evidence="1">Uncharacterized protein</fullName>
    </submittedName>
</protein>